<proteinExistence type="inferred from homology"/>
<keyword evidence="4" id="KW-0680">Restriction system</keyword>
<comment type="catalytic activity">
    <reaction evidence="7">
        <text>a 2'-deoxycytidine in DNA + S-adenosyl-L-methionine = a 5-methyl-2'-deoxycytidine in DNA + S-adenosyl-L-homocysteine + H(+)</text>
        <dbReference type="Rhea" id="RHEA:13681"/>
        <dbReference type="Rhea" id="RHEA-COMP:11369"/>
        <dbReference type="Rhea" id="RHEA-COMP:11370"/>
        <dbReference type="ChEBI" id="CHEBI:15378"/>
        <dbReference type="ChEBI" id="CHEBI:57856"/>
        <dbReference type="ChEBI" id="CHEBI:59789"/>
        <dbReference type="ChEBI" id="CHEBI:85452"/>
        <dbReference type="ChEBI" id="CHEBI:85454"/>
        <dbReference type="EC" id="2.1.1.37"/>
    </reaction>
</comment>
<dbReference type="SUPFAM" id="SSF53335">
    <property type="entry name" value="S-adenosyl-L-methionine-dependent methyltransferases"/>
    <property type="match status" value="1"/>
</dbReference>
<dbReference type="NCBIfam" id="TIGR00675">
    <property type="entry name" value="dcm"/>
    <property type="match status" value="1"/>
</dbReference>
<keyword evidence="1 5" id="KW-0489">Methyltransferase</keyword>
<evidence type="ECO:0000256" key="5">
    <source>
        <dbReference type="PROSITE-ProRule" id="PRU01016"/>
    </source>
</evidence>
<keyword evidence="3 5" id="KW-0949">S-adenosyl-L-methionine</keyword>
<reference evidence="8 9" key="1">
    <citation type="submission" date="2017-05" db="EMBL/GenBank/DDBJ databases">
        <title>De novo genome assembly of Deniococcus indicus strain DR1.</title>
        <authorList>
            <person name="Chauhan D."/>
            <person name="Yennamalli R.M."/>
            <person name="Priyadarshini R."/>
        </authorList>
    </citation>
    <scope>NUCLEOTIDE SEQUENCE [LARGE SCALE GENOMIC DNA]</scope>
    <source>
        <strain evidence="8 9">DR1</strain>
    </source>
</reference>
<feature type="active site" evidence="5">
    <location>
        <position position="91"/>
    </location>
</feature>
<dbReference type="InterPro" id="IPR001525">
    <property type="entry name" value="C5_MeTfrase"/>
</dbReference>
<dbReference type="AlphaFoldDB" id="A0A246BHF2"/>
<comment type="caution">
    <text evidence="8">The sequence shown here is derived from an EMBL/GenBank/DDBJ whole genome shotgun (WGS) entry which is preliminary data.</text>
</comment>
<evidence type="ECO:0000256" key="3">
    <source>
        <dbReference type="ARBA" id="ARBA00022691"/>
    </source>
</evidence>
<comment type="similarity">
    <text evidence="5 6">Belongs to the class I-like SAM-binding methyltransferase superfamily. C5-methyltransferase family.</text>
</comment>
<keyword evidence="9" id="KW-1185">Reference proteome</keyword>
<dbReference type="Gene3D" id="3.40.50.150">
    <property type="entry name" value="Vaccinia Virus protein VP39"/>
    <property type="match status" value="1"/>
</dbReference>
<gene>
    <name evidence="8" type="ORF">CBQ26_15050</name>
</gene>
<dbReference type="REBASE" id="210090">
    <property type="entry name" value="M.DinDR1ORF15050P"/>
</dbReference>
<dbReference type="Proteomes" id="UP000197208">
    <property type="component" value="Unassembled WGS sequence"/>
</dbReference>
<dbReference type="CDD" id="cd00315">
    <property type="entry name" value="Cyt_C5_DNA_methylase"/>
    <property type="match status" value="1"/>
</dbReference>
<dbReference type="InterPro" id="IPR029063">
    <property type="entry name" value="SAM-dependent_MTases_sf"/>
</dbReference>
<dbReference type="GO" id="GO:0003886">
    <property type="term" value="F:DNA (cytosine-5-)-methyltransferase activity"/>
    <property type="evidence" value="ECO:0007669"/>
    <property type="project" value="UniProtKB-EC"/>
</dbReference>
<evidence type="ECO:0000256" key="4">
    <source>
        <dbReference type="ARBA" id="ARBA00022747"/>
    </source>
</evidence>
<name>A0A246BHF2_9DEIO</name>
<dbReference type="RefSeq" id="WP_088249464.1">
    <property type="nucleotide sequence ID" value="NZ_NHMK01000023.1"/>
</dbReference>
<sequence length="608" mass="68374">MTAPETPAELIANPRTLSLFSGGGGLDIGFALAGFNIIAAVEIQPECCETLRRNEGTYFPQDAQVFNIDIHDFDTSQVVGPVDFIIGGPPCQTFSAIGRRAGGAEGTNDPRGGLFQEYCRIVAHYRPRGFLFENVRGIISSNKGTDWREIKAAFRAIGYELNYKILNAADFGVAQKRERLIMVGTRDGFRFDFPRPTHGPDSGAGIPHIGALAAMADIQDPNEPFHSYDGKYGHLLEQVPPGQNYHHFTIEMGYPNPIFAWRSRFSDFLYKADPEEPVRTVVAKLGKYSGPFHWKNRRFTLDEMKRLQSFPDDYFIEGTMAQKLQQIGNSVPPVFAERLARAVLQSVFGIAQGMETIDGEFKFSYDAAKGVRARRTRALRLETATPLFDGPVEVDHSNDYVLRTHFSYESPSKLTFGNSGTPVEFTRDGDTCTVRVGSGTETIRYELTFDRPVGAGLSKIVCVSSLAGERLYMAWDAVEEALKRNTSFQTMFDIYGHFTEPHPIFTLATTVYDQQDPLLLLSKHCSKPANCRQVLHYRDLERISGLPVEDSETFLTYVKYMRALRLDVRVHQTNPRIPEDHFTMNYPFTLSRSRQVAVTWTEKEAVVM</sequence>
<evidence type="ECO:0000256" key="7">
    <source>
        <dbReference type="RuleBase" id="RU000417"/>
    </source>
</evidence>
<dbReference type="PROSITE" id="PS51679">
    <property type="entry name" value="SAM_MT_C5"/>
    <property type="match status" value="1"/>
</dbReference>
<dbReference type="Pfam" id="PF00145">
    <property type="entry name" value="DNA_methylase"/>
    <property type="match status" value="1"/>
</dbReference>
<dbReference type="EC" id="2.1.1.37" evidence="7"/>
<organism evidence="8 9">
    <name type="scientific">Deinococcus indicus</name>
    <dbReference type="NCBI Taxonomy" id="223556"/>
    <lineage>
        <taxon>Bacteria</taxon>
        <taxon>Thermotogati</taxon>
        <taxon>Deinococcota</taxon>
        <taxon>Deinococci</taxon>
        <taxon>Deinococcales</taxon>
        <taxon>Deinococcaceae</taxon>
        <taxon>Deinococcus</taxon>
    </lineage>
</organism>
<dbReference type="InterPro" id="IPR050390">
    <property type="entry name" value="C5-Methyltransferase"/>
</dbReference>
<dbReference type="PANTHER" id="PTHR10629:SF52">
    <property type="entry name" value="DNA (CYTOSINE-5)-METHYLTRANSFERASE 1"/>
    <property type="match status" value="1"/>
</dbReference>
<dbReference type="EMBL" id="NHMK01000023">
    <property type="protein sequence ID" value="OWL94610.1"/>
    <property type="molecule type" value="Genomic_DNA"/>
</dbReference>
<dbReference type="GO" id="GO:0003677">
    <property type="term" value="F:DNA binding"/>
    <property type="evidence" value="ECO:0007669"/>
    <property type="project" value="TreeGrafter"/>
</dbReference>
<accession>A0A246BHF2</accession>
<dbReference type="GO" id="GO:0044027">
    <property type="term" value="P:negative regulation of gene expression via chromosomal CpG island methylation"/>
    <property type="evidence" value="ECO:0007669"/>
    <property type="project" value="TreeGrafter"/>
</dbReference>
<dbReference type="InterPro" id="IPR018117">
    <property type="entry name" value="C5_DNA_meth_AS"/>
</dbReference>
<dbReference type="OrthoDB" id="9813719at2"/>
<dbReference type="GO" id="GO:0009307">
    <property type="term" value="P:DNA restriction-modification system"/>
    <property type="evidence" value="ECO:0007669"/>
    <property type="project" value="UniProtKB-KW"/>
</dbReference>
<evidence type="ECO:0000256" key="2">
    <source>
        <dbReference type="ARBA" id="ARBA00022679"/>
    </source>
</evidence>
<dbReference type="PRINTS" id="PR00105">
    <property type="entry name" value="C5METTRFRASE"/>
</dbReference>
<evidence type="ECO:0000313" key="8">
    <source>
        <dbReference type="EMBL" id="OWL94610.1"/>
    </source>
</evidence>
<dbReference type="PANTHER" id="PTHR10629">
    <property type="entry name" value="CYTOSINE-SPECIFIC METHYLTRANSFERASE"/>
    <property type="match status" value="1"/>
</dbReference>
<evidence type="ECO:0000313" key="9">
    <source>
        <dbReference type="Proteomes" id="UP000197208"/>
    </source>
</evidence>
<protein>
    <recommendedName>
        <fullName evidence="7">Cytosine-specific methyltransferase</fullName>
        <ecNumber evidence="7">2.1.1.37</ecNumber>
    </recommendedName>
</protein>
<evidence type="ECO:0000256" key="1">
    <source>
        <dbReference type="ARBA" id="ARBA00022603"/>
    </source>
</evidence>
<dbReference type="GO" id="GO:0032259">
    <property type="term" value="P:methylation"/>
    <property type="evidence" value="ECO:0007669"/>
    <property type="project" value="UniProtKB-KW"/>
</dbReference>
<dbReference type="PROSITE" id="PS00094">
    <property type="entry name" value="C5_MTASE_1"/>
    <property type="match status" value="1"/>
</dbReference>
<keyword evidence="2 5" id="KW-0808">Transferase</keyword>
<dbReference type="Gene3D" id="3.90.120.10">
    <property type="entry name" value="DNA Methylase, subunit A, domain 2"/>
    <property type="match status" value="1"/>
</dbReference>
<evidence type="ECO:0000256" key="6">
    <source>
        <dbReference type="RuleBase" id="RU000416"/>
    </source>
</evidence>